<evidence type="ECO:0000313" key="3">
    <source>
        <dbReference type="Proteomes" id="UP000034832"/>
    </source>
</evidence>
<dbReference type="EMBL" id="LBIA02000001">
    <property type="protein sequence ID" value="TKT70291.1"/>
    <property type="molecule type" value="Genomic_DNA"/>
</dbReference>
<dbReference type="RefSeq" id="WP_052753874.1">
    <property type="nucleotide sequence ID" value="NZ_LBIA02000001.1"/>
</dbReference>
<dbReference type="Gene3D" id="3.40.50.300">
    <property type="entry name" value="P-loop containing nucleotide triphosphate hydrolases"/>
    <property type="match status" value="1"/>
</dbReference>
<gene>
    <name evidence="2" type="ORF">YH63_002055</name>
</gene>
<sequence length="616" mass="68247">MQLREIRLTGAGKLSASVKFEPGANVLAGLSNTGKSYMLRCMDYVLGASEMTKKIDEDAGYELVHLEFAGANNEPLTLIRHLTGGDIKVHYSRIDSISGDGTTVAWKRRPGKSAGPDISSIFLSFAGMKEAQLRSNAKGKTQRLTVRTLLPAFLVDETSIIAESSPMFGNSGYDQTARKRLLSYLLTGIDDEGIISAERSEIAQAEARAKLALISELLKPIEQRLEPFRSKEQESTIERVDEAIERLSNSLAEDREERARLHRDRSEAIAIVQNAESQLIAIDELLSRYNLLTERYDSDLQRLDFIAEGSHFLGGLQEARCPVCDQPMNDEHRHKFEGYAKVGTVYKSAQSEAAKILGLRNELVDTISSLGIRRGARETERATGSAALAKIDARVEQELAPALRVTKLQLDELIARRLELENLKSDSEQANALNTVRESLESTLVKPISAPKDWASIDEIAVHKFCLVIEKVLKEWAWDGPARVEFDHKRFDIKVDGKPRQSNGKGVRAILHAAFAIGLLRFCHENSMPHPGFLVLDSPLTTFKEGRDEGQEDPNDSVGEGIQTAFWASIAKLQSDLQIIVLDNKEPPKGVAAILAYTFFPGKKAKDGERKGFIPK</sequence>
<protein>
    <recommendedName>
        <fullName evidence="4">Rad50/SbcC-type AAA domain-containing protein</fullName>
    </recommendedName>
</protein>
<dbReference type="STRING" id="211460.YH63_16820"/>
<proteinExistence type="predicted"/>
<reference evidence="2" key="1">
    <citation type="submission" date="2019-04" db="EMBL/GenBank/DDBJ databases">
        <title>Whole genome sequencing of cave bacteria.</title>
        <authorList>
            <person name="Gan H.M."/>
            <person name="Barton H."/>
            <person name="Savka M.A."/>
        </authorList>
    </citation>
    <scope>NUCLEOTIDE SEQUENCE [LARGE SCALE GENOMIC DNA]</scope>
    <source>
        <strain evidence="2">LC387</strain>
    </source>
</reference>
<keyword evidence="1" id="KW-0175">Coiled coil</keyword>
<feature type="coiled-coil region" evidence="1">
    <location>
        <begin position="403"/>
        <end position="430"/>
    </location>
</feature>
<dbReference type="OrthoDB" id="975794at2"/>
<evidence type="ECO:0000256" key="1">
    <source>
        <dbReference type="SAM" id="Coils"/>
    </source>
</evidence>
<feature type="coiled-coil region" evidence="1">
    <location>
        <begin position="230"/>
        <end position="264"/>
    </location>
</feature>
<dbReference type="Proteomes" id="UP000034832">
    <property type="component" value="Unassembled WGS sequence"/>
</dbReference>
<accession>A0A4U6BKH3</accession>
<name>A0A4U6BKH3_9BRAD</name>
<keyword evidence="3" id="KW-1185">Reference proteome</keyword>
<organism evidence="2 3">
    <name type="scientific">Afipia massiliensis</name>
    <dbReference type="NCBI Taxonomy" id="211460"/>
    <lineage>
        <taxon>Bacteria</taxon>
        <taxon>Pseudomonadati</taxon>
        <taxon>Pseudomonadota</taxon>
        <taxon>Alphaproteobacteria</taxon>
        <taxon>Hyphomicrobiales</taxon>
        <taxon>Nitrobacteraceae</taxon>
        <taxon>Afipia</taxon>
    </lineage>
</organism>
<evidence type="ECO:0000313" key="2">
    <source>
        <dbReference type="EMBL" id="TKT70291.1"/>
    </source>
</evidence>
<evidence type="ECO:0008006" key="4">
    <source>
        <dbReference type="Google" id="ProtNLM"/>
    </source>
</evidence>
<dbReference type="AlphaFoldDB" id="A0A4U6BKH3"/>
<comment type="caution">
    <text evidence="2">The sequence shown here is derived from an EMBL/GenBank/DDBJ whole genome shotgun (WGS) entry which is preliminary data.</text>
</comment>
<dbReference type="InterPro" id="IPR027417">
    <property type="entry name" value="P-loop_NTPase"/>
</dbReference>
<dbReference type="SUPFAM" id="SSF52540">
    <property type="entry name" value="P-loop containing nucleoside triphosphate hydrolases"/>
    <property type="match status" value="1"/>
</dbReference>